<feature type="region of interest" description="Disordered" evidence="1">
    <location>
        <begin position="768"/>
        <end position="800"/>
    </location>
</feature>
<feature type="compositionally biased region" description="Acidic residues" evidence="1">
    <location>
        <begin position="984"/>
        <end position="996"/>
    </location>
</feature>
<dbReference type="STRING" id="403677.D0NIP9"/>
<dbReference type="PANTHER" id="PTHR23216:SF1">
    <property type="entry name" value="NUCLEOLAR AND COILED-BODY PHOSPHOPROTEIN 1"/>
    <property type="match status" value="1"/>
</dbReference>
<feature type="compositionally biased region" description="Polar residues" evidence="1">
    <location>
        <begin position="1056"/>
        <end position="1084"/>
    </location>
</feature>
<feature type="region of interest" description="Disordered" evidence="1">
    <location>
        <begin position="866"/>
        <end position="1494"/>
    </location>
</feature>
<dbReference type="RefSeq" id="XP_002900993.1">
    <property type="nucleotide sequence ID" value="XM_002900947.1"/>
</dbReference>
<dbReference type="InParanoid" id="D0NIP9"/>
<dbReference type="GO" id="GO:0005730">
    <property type="term" value="C:nucleolus"/>
    <property type="evidence" value="ECO:0007669"/>
    <property type="project" value="InterPro"/>
</dbReference>
<evidence type="ECO:0000313" key="3">
    <source>
        <dbReference type="Proteomes" id="UP000006643"/>
    </source>
</evidence>
<feature type="compositionally biased region" description="Low complexity" evidence="1">
    <location>
        <begin position="1373"/>
        <end position="1382"/>
    </location>
</feature>
<dbReference type="Pfam" id="PF13634">
    <property type="entry name" value="Nucleoporin_FG"/>
    <property type="match status" value="6"/>
</dbReference>
<feature type="region of interest" description="Disordered" evidence="1">
    <location>
        <begin position="1"/>
        <end position="75"/>
    </location>
</feature>
<feature type="compositionally biased region" description="Acidic residues" evidence="1">
    <location>
        <begin position="1394"/>
        <end position="1406"/>
    </location>
</feature>
<feature type="compositionally biased region" description="Low complexity" evidence="1">
    <location>
        <begin position="1279"/>
        <end position="1290"/>
    </location>
</feature>
<dbReference type="Proteomes" id="UP000006643">
    <property type="component" value="Unassembled WGS sequence"/>
</dbReference>
<feature type="compositionally biased region" description="Acidic residues" evidence="1">
    <location>
        <begin position="1473"/>
        <end position="1483"/>
    </location>
</feature>
<feature type="compositionally biased region" description="Low complexity" evidence="1">
    <location>
        <begin position="1316"/>
        <end position="1336"/>
    </location>
</feature>
<evidence type="ECO:0008006" key="4">
    <source>
        <dbReference type="Google" id="ProtNLM"/>
    </source>
</evidence>
<dbReference type="GeneID" id="9474764"/>
<sequence>MTKKPVDPSSCNVDDWLVVRSDSSRDSATDIDDQPESNSPKALGKQRSLEASQTQNQIPDTTNSEKTVSDTKVKESDLNPTKELLKLLVWHDGLEKPIELVDAQQKPLLVAADKSCSTWELLKLMQDLILTQPQLRGVFPQVTKENINEILQVCERSDDDTQWSPLCSAENNSAFEHSELQLTSQFDFPSGNQCRQLLVESTFNTIQKGEPVDWRRGRFYSEIQENSWRFELQIGQLVDALDTDKRWYESRIVDTGAVYVKVHYRGWTCKWDEWLRRTSERLAPLHSKAPNWREFQLGDEILVGTEVPGKRYPEWRAARVTACAIEDGSLQIEVDVDGKKKWMDAQDELLCQRGTHKALNGTAQRDSTGFSVPHSLMMNYFERPEELPPSPCCKEKPLDDIESLRAATRAMQVAETDADSDEWSVVDSDDGCSAGKVECNSATDATGMESEKPISNVSDERNTAEQDITSPTVGKVIATTTERLSGDVDLSISEEDAWRYEVQIDQLIDARDTDNVWYESRVVALSSTLVKLHYRGWTSKWDEWIERTSTRIAPLHTKVRNWRALQVGDAVMVGRQVAYKRYPEWRNAVVTALEALCTTQSPSSIAQLVFTISGVIRAAKMAEMLALEAAPTFESALAVIPPPPPPLDDELADSQPVPPPEEPEDDAAVPKAPETKTLADLAHEVANWTLHSDHDLHAYLKRYSADLFARTKDLEDSVRDIAAEADSAHVRLKNTFNQFLMLSNNQFIENRVYDEEQEDFFGAEGGQTAVDKQEPDKEKEEQPAESSVTAESKETGPKAAAESIVNKYRSALDMGMEAMKLFVMMDDEDDTSETSSQFDTVLDIYNERPLPFIIGTREFLEDETLGLGAAPDDSSDSDSDSSYASSYSSSDSDSDCEESELETSKRRSSRHSEDSDGSSVAAPPPRRRADSDESDTSGLFGRPPAVETSRRRVDSDESSTSGLFGRPSVPESAPPASRHRPVFDDESDSDWTDSDEESKTPQRKPSAVSRREAPPPFAAPTLARKDQFLDSSDEESDAGLFGSTPTAKPRVFATDAQETSRQRPSLFTEQSSTSEELFAATTSTPKRRNSSKRLSSRRSDSFGSSDEEEELFVSGRETAPPPQGFRLPMADTARESSSREPKKSFLSSDSEAESTTSVLFGRPSSAKETKKPAAVSVLPSQPRRLDSDDSSDDDGLFGATPATRATPAVTVIPARRPMDSDSSSDDEDGGLFGATSKALTAPVPAPQSQPVQRSQSGLFGGDSDDSDSDDGGLFGTRKPATSAPVATPSAVRPPPLVTHDVSDSDSDSDDGGLFGVAQPAKPTPVAAVPITVPPQTRQSRAQSDSSDSDDGGLFGAPPVRAAPMLSPAPTPAPIAATTTAVPPTRPLINRQISSEDDSDDWSDDDGGLFGAATAKPAPVKPVVTPTPVVQSSPAPTQTAASSDSLFGQPTGTAAVVHPPIPSAAARMRAAESSDSDSDSDWDGDGGLFGPPKKK</sequence>
<name>D0NIP9_PHYIT</name>
<feature type="compositionally biased region" description="Acidic residues" evidence="1">
    <location>
        <begin position="892"/>
        <end position="901"/>
    </location>
</feature>
<dbReference type="HOGENOM" id="CLU_249007_0_0_1"/>
<feature type="compositionally biased region" description="Basic residues" evidence="1">
    <location>
        <begin position="1085"/>
        <end position="1096"/>
    </location>
</feature>
<evidence type="ECO:0000313" key="2">
    <source>
        <dbReference type="EMBL" id="EEY59383.1"/>
    </source>
</evidence>
<feature type="compositionally biased region" description="Basic and acidic residues" evidence="1">
    <location>
        <begin position="771"/>
        <end position="782"/>
    </location>
</feature>
<dbReference type="KEGG" id="pif:PITG_11405"/>
<dbReference type="EMBL" id="DS028140">
    <property type="protein sequence ID" value="EEY59383.1"/>
    <property type="molecule type" value="Genomic_DNA"/>
</dbReference>
<gene>
    <name evidence="2" type="ORF">PITG_11405</name>
</gene>
<dbReference type="InterPro" id="IPR025574">
    <property type="entry name" value="Nucleoporin_FG_rpt"/>
</dbReference>
<protein>
    <recommendedName>
        <fullName evidence="4">Tudor domain-containing protein</fullName>
    </recommendedName>
</protein>
<dbReference type="OrthoDB" id="161570at2759"/>
<feature type="compositionally biased region" description="Polar residues" evidence="1">
    <location>
        <begin position="1145"/>
        <end position="1158"/>
    </location>
</feature>
<keyword evidence="3" id="KW-1185">Reference proteome</keyword>
<dbReference type="PANTHER" id="PTHR23216">
    <property type="entry name" value="NUCLEOLAR AND COILED-BODY PHOSPHOPROTEIN 1"/>
    <property type="match status" value="1"/>
</dbReference>
<dbReference type="eggNOG" id="ENOG502QTIY">
    <property type="taxonomic scope" value="Eukaryota"/>
</dbReference>
<feature type="compositionally biased region" description="Basic and acidic residues" evidence="1">
    <location>
        <begin position="1132"/>
        <end position="1143"/>
    </location>
</feature>
<dbReference type="GO" id="GO:0005654">
    <property type="term" value="C:nucleoplasm"/>
    <property type="evidence" value="ECO:0007669"/>
    <property type="project" value="TreeGrafter"/>
</dbReference>
<dbReference type="InterPro" id="IPR016197">
    <property type="entry name" value="Chromo-like_dom_sf"/>
</dbReference>
<dbReference type="SUPFAM" id="SSF54160">
    <property type="entry name" value="Chromo domain-like"/>
    <property type="match status" value="1"/>
</dbReference>
<feature type="compositionally biased region" description="Polar residues" evidence="1">
    <location>
        <begin position="49"/>
        <end position="66"/>
    </location>
</feature>
<organism evidence="2 3">
    <name type="scientific">Phytophthora infestans (strain T30-4)</name>
    <name type="common">Potato late blight agent</name>
    <dbReference type="NCBI Taxonomy" id="403677"/>
    <lineage>
        <taxon>Eukaryota</taxon>
        <taxon>Sar</taxon>
        <taxon>Stramenopiles</taxon>
        <taxon>Oomycota</taxon>
        <taxon>Peronosporomycetes</taxon>
        <taxon>Peronosporales</taxon>
        <taxon>Peronosporaceae</taxon>
        <taxon>Phytophthora</taxon>
    </lineage>
</organism>
<feature type="compositionally biased region" description="Low complexity" evidence="1">
    <location>
        <begin position="880"/>
        <end position="891"/>
    </location>
</feature>
<dbReference type="InterPro" id="IPR039191">
    <property type="entry name" value="Nopp140-like"/>
</dbReference>
<dbReference type="SUPFAM" id="SSF63748">
    <property type="entry name" value="Tudor/PWWP/MBT"/>
    <property type="match status" value="1"/>
</dbReference>
<feature type="compositionally biased region" description="Low complexity" evidence="1">
    <location>
        <begin position="1199"/>
        <end position="1214"/>
    </location>
</feature>
<dbReference type="GO" id="GO:0005643">
    <property type="term" value="C:nuclear pore"/>
    <property type="evidence" value="ECO:0007669"/>
    <property type="project" value="UniProtKB-ARBA"/>
</dbReference>
<feature type="region of interest" description="Disordered" evidence="1">
    <location>
        <begin position="640"/>
        <end position="670"/>
    </location>
</feature>
<proteinExistence type="predicted"/>
<dbReference type="CDD" id="cd20104">
    <property type="entry name" value="MBT_PHF20L1-like"/>
    <property type="match status" value="2"/>
</dbReference>
<accession>D0NIP9</accession>
<feature type="region of interest" description="Disordered" evidence="1">
    <location>
        <begin position="445"/>
        <end position="467"/>
    </location>
</feature>
<dbReference type="VEuPathDB" id="FungiDB:PITG_11405"/>
<feature type="compositionally biased region" description="Low complexity" evidence="1">
    <location>
        <begin position="1246"/>
        <end position="1257"/>
    </location>
</feature>
<feature type="compositionally biased region" description="Basic and acidic residues" evidence="1">
    <location>
        <begin position="902"/>
        <end position="914"/>
    </location>
</feature>
<evidence type="ECO:0000256" key="1">
    <source>
        <dbReference type="SAM" id="MobiDB-lite"/>
    </source>
</evidence>
<feature type="compositionally biased region" description="Low complexity" evidence="1">
    <location>
        <begin position="1411"/>
        <end position="1442"/>
    </location>
</feature>
<reference evidence="3" key="1">
    <citation type="journal article" date="2009" name="Nature">
        <title>Genome sequence and analysis of the Irish potato famine pathogen Phytophthora infestans.</title>
        <authorList>
            <consortium name="The Broad Institute Genome Sequencing Platform"/>
            <person name="Haas B.J."/>
            <person name="Kamoun S."/>
            <person name="Zody M.C."/>
            <person name="Jiang R.H."/>
            <person name="Handsaker R.E."/>
            <person name="Cano L.M."/>
            <person name="Grabherr M."/>
            <person name="Kodira C.D."/>
            <person name="Raffaele S."/>
            <person name="Torto-Alalibo T."/>
            <person name="Bozkurt T.O."/>
            <person name="Ah-Fong A.M."/>
            <person name="Alvarado L."/>
            <person name="Anderson V.L."/>
            <person name="Armstrong M.R."/>
            <person name="Avrova A."/>
            <person name="Baxter L."/>
            <person name="Beynon J."/>
            <person name="Boevink P.C."/>
            <person name="Bollmann S.R."/>
            <person name="Bos J.I."/>
            <person name="Bulone V."/>
            <person name="Cai G."/>
            <person name="Cakir C."/>
            <person name="Carrington J.C."/>
            <person name="Chawner M."/>
            <person name="Conti L."/>
            <person name="Costanzo S."/>
            <person name="Ewan R."/>
            <person name="Fahlgren N."/>
            <person name="Fischbach M.A."/>
            <person name="Fugelstad J."/>
            <person name="Gilroy E.M."/>
            <person name="Gnerre S."/>
            <person name="Green P.J."/>
            <person name="Grenville-Briggs L.J."/>
            <person name="Griffith J."/>
            <person name="Grunwald N.J."/>
            <person name="Horn K."/>
            <person name="Horner N.R."/>
            <person name="Hu C.H."/>
            <person name="Huitema E."/>
            <person name="Jeong D.H."/>
            <person name="Jones A.M."/>
            <person name="Jones J.D."/>
            <person name="Jones R.W."/>
            <person name="Karlsson E.K."/>
            <person name="Kunjeti S.G."/>
            <person name="Lamour K."/>
            <person name="Liu Z."/>
            <person name="Ma L."/>
            <person name="Maclean D."/>
            <person name="Chibucos M.C."/>
            <person name="McDonald H."/>
            <person name="McWalters J."/>
            <person name="Meijer H.J."/>
            <person name="Morgan W."/>
            <person name="Morris P.F."/>
            <person name="Munro C.A."/>
            <person name="O'Neill K."/>
            <person name="Ospina-Giraldo M."/>
            <person name="Pinzon A."/>
            <person name="Pritchard L."/>
            <person name="Ramsahoye B."/>
            <person name="Ren Q."/>
            <person name="Restrepo S."/>
            <person name="Roy S."/>
            <person name="Sadanandom A."/>
            <person name="Savidor A."/>
            <person name="Schornack S."/>
            <person name="Schwartz D.C."/>
            <person name="Schumann U.D."/>
            <person name="Schwessinger B."/>
            <person name="Seyer L."/>
            <person name="Sharpe T."/>
            <person name="Silvar C."/>
            <person name="Song J."/>
            <person name="Studholme D.J."/>
            <person name="Sykes S."/>
            <person name="Thines M."/>
            <person name="van de Vondervoort P.J."/>
            <person name="Phuntumart V."/>
            <person name="Wawra S."/>
            <person name="Weide R."/>
            <person name="Win J."/>
            <person name="Young C."/>
            <person name="Zhou S."/>
            <person name="Fry W."/>
            <person name="Meyers B.C."/>
            <person name="van West P."/>
            <person name="Ristaino J."/>
            <person name="Govers F."/>
            <person name="Birch P.R."/>
            <person name="Whisson S.C."/>
            <person name="Judelson H.S."/>
            <person name="Nusbaum C."/>
        </authorList>
    </citation>
    <scope>NUCLEOTIDE SEQUENCE [LARGE SCALE GENOMIC DNA]</scope>
    <source>
        <strain evidence="3">T30-4</strain>
    </source>
</reference>
<dbReference type="Gene3D" id="2.30.30.140">
    <property type="match status" value="2"/>
</dbReference>